<proteinExistence type="predicted"/>
<name>A0A9P7A341_9AGAM</name>
<protein>
    <submittedName>
        <fullName evidence="1">Uncharacterized protein</fullName>
    </submittedName>
</protein>
<evidence type="ECO:0000313" key="2">
    <source>
        <dbReference type="Proteomes" id="UP000714275"/>
    </source>
</evidence>
<gene>
    <name evidence="1" type="ORF">EV702DRAFT_963721</name>
</gene>
<dbReference type="Proteomes" id="UP000714275">
    <property type="component" value="Unassembled WGS sequence"/>
</dbReference>
<sequence length="89" mass="10047">MRFLAEDPNKAALPDFTSEEHAEARAHLTNNLVGVDEAHAAQTLASLWSISNKTAKARWATRLEEARVAERKRVDEDAQRYQTLDKQDA</sequence>
<keyword evidence="2" id="KW-1185">Reference proteome</keyword>
<reference evidence="1" key="1">
    <citation type="journal article" date="2020" name="New Phytol.">
        <title>Comparative genomics reveals dynamic genome evolution in host specialist ectomycorrhizal fungi.</title>
        <authorList>
            <person name="Lofgren L.A."/>
            <person name="Nguyen N.H."/>
            <person name="Vilgalys R."/>
            <person name="Ruytinx J."/>
            <person name="Liao H.L."/>
            <person name="Branco S."/>
            <person name="Kuo A."/>
            <person name="LaButti K."/>
            <person name="Lipzen A."/>
            <person name="Andreopoulos W."/>
            <person name="Pangilinan J."/>
            <person name="Riley R."/>
            <person name="Hundley H."/>
            <person name="Na H."/>
            <person name="Barry K."/>
            <person name="Grigoriev I.V."/>
            <person name="Stajich J.E."/>
            <person name="Kennedy P.G."/>
        </authorList>
    </citation>
    <scope>NUCLEOTIDE SEQUENCE</scope>
    <source>
        <strain evidence="1">DOB743</strain>
    </source>
</reference>
<dbReference type="AlphaFoldDB" id="A0A9P7A341"/>
<feature type="non-terminal residue" evidence="1">
    <location>
        <position position="89"/>
    </location>
</feature>
<organism evidence="1 2">
    <name type="scientific">Suillus placidus</name>
    <dbReference type="NCBI Taxonomy" id="48579"/>
    <lineage>
        <taxon>Eukaryota</taxon>
        <taxon>Fungi</taxon>
        <taxon>Dikarya</taxon>
        <taxon>Basidiomycota</taxon>
        <taxon>Agaricomycotina</taxon>
        <taxon>Agaricomycetes</taxon>
        <taxon>Agaricomycetidae</taxon>
        <taxon>Boletales</taxon>
        <taxon>Suillineae</taxon>
        <taxon>Suillaceae</taxon>
        <taxon>Suillus</taxon>
    </lineage>
</organism>
<dbReference type="EMBL" id="JABBWD010000007">
    <property type="protein sequence ID" value="KAG1780852.1"/>
    <property type="molecule type" value="Genomic_DNA"/>
</dbReference>
<dbReference type="OrthoDB" id="2688210at2759"/>
<accession>A0A9P7A341</accession>
<evidence type="ECO:0000313" key="1">
    <source>
        <dbReference type="EMBL" id="KAG1780852.1"/>
    </source>
</evidence>
<comment type="caution">
    <text evidence="1">The sequence shown here is derived from an EMBL/GenBank/DDBJ whole genome shotgun (WGS) entry which is preliminary data.</text>
</comment>